<evidence type="ECO:0000256" key="6">
    <source>
        <dbReference type="ARBA" id="ARBA00067332"/>
    </source>
</evidence>
<dbReference type="InterPro" id="IPR036388">
    <property type="entry name" value="WH-like_DNA-bd_sf"/>
</dbReference>
<keyword evidence="2" id="KW-0805">Transcription regulation</keyword>
<dbReference type="RefSeq" id="WP_075615583.1">
    <property type="nucleotide sequence ID" value="NZ_JACIED010000001.1"/>
</dbReference>
<dbReference type="InterPro" id="IPR000847">
    <property type="entry name" value="LysR_HTH_N"/>
</dbReference>
<keyword evidence="11" id="KW-1185">Reference proteome</keyword>
<comment type="similarity">
    <text evidence="1">Belongs to the LysR transcriptional regulatory family.</text>
</comment>
<evidence type="ECO:0000256" key="2">
    <source>
        <dbReference type="ARBA" id="ARBA00023015"/>
    </source>
</evidence>
<dbReference type="AlphaFoldDB" id="A0A1Q9A5G1"/>
<dbReference type="OrthoDB" id="9808620at2"/>
<dbReference type="Gene3D" id="1.10.10.10">
    <property type="entry name" value="Winged helix-like DNA-binding domain superfamily/Winged helix DNA-binding domain"/>
    <property type="match status" value="1"/>
</dbReference>
<dbReference type="Pfam" id="PF00126">
    <property type="entry name" value="HTH_1"/>
    <property type="match status" value="1"/>
</dbReference>
<accession>A0A1Q9A5G1</accession>
<evidence type="ECO:0000256" key="4">
    <source>
        <dbReference type="ARBA" id="ARBA00023163"/>
    </source>
</evidence>
<organism evidence="10 11">
    <name type="scientific">Allorhizobium taibaishanense</name>
    <dbReference type="NCBI Taxonomy" id="887144"/>
    <lineage>
        <taxon>Bacteria</taxon>
        <taxon>Pseudomonadati</taxon>
        <taxon>Pseudomonadota</taxon>
        <taxon>Alphaproteobacteria</taxon>
        <taxon>Hyphomicrobiales</taxon>
        <taxon>Rhizobiaceae</taxon>
        <taxon>Rhizobium/Agrobacterium group</taxon>
        <taxon>Allorhizobium</taxon>
    </lineage>
</organism>
<protein>
    <recommendedName>
        <fullName evidence="6">HTH-type transcriptional regulator TtuA</fullName>
    </recommendedName>
    <alternativeName>
        <fullName evidence="7">Tartrate utilization transcriptional regulator</fullName>
    </alternativeName>
</protein>
<dbReference type="Pfam" id="PF03466">
    <property type="entry name" value="LysR_substrate"/>
    <property type="match status" value="1"/>
</dbReference>
<dbReference type="CDD" id="cd08420">
    <property type="entry name" value="PBP2_CysL_like"/>
    <property type="match status" value="1"/>
</dbReference>
<evidence type="ECO:0000313" key="9">
    <source>
        <dbReference type="EMBL" id="MBB4005861.1"/>
    </source>
</evidence>
<dbReference type="Proteomes" id="UP000544107">
    <property type="component" value="Unassembled WGS sequence"/>
</dbReference>
<dbReference type="PANTHER" id="PTHR30126">
    <property type="entry name" value="HTH-TYPE TRANSCRIPTIONAL REGULATOR"/>
    <property type="match status" value="1"/>
</dbReference>
<keyword evidence="3 9" id="KW-0238">DNA-binding</keyword>
<evidence type="ECO:0000313" key="10">
    <source>
        <dbReference type="EMBL" id="OLP49795.1"/>
    </source>
</evidence>
<proteinExistence type="inferred from homology"/>
<evidence type="ECO:0000256" key="7">
    <source>
        <dbReference type="ARBA" id="ARBA00083243"/>
    </source>
</evidence>
<dbReference type="GO" id="GO:0000976">
    <property type="term" value="F:transcription cis-regulatory region binding"/>
    <property type="evidence" value="ECO:0007669"/>
    <property type="project" value="TreeGrafter"/>
</dbReference>
<gene>
    <name evidence="10" type="ORF">BJF91_17405</name>
    <name evidence="9" type="ORF">GGQ71_000097</name>
</gene>
<dbReference type="EMBL" id="JACIED010000001">
    <property type="protein sequence ID" value="MBB4005861.1"/>
    <property type="molecule type" value="Genomic_DNA"/>
</dbReference>
<evidence type="ECO:0000256" key="3">
    <source>
        <dbReference type="ARBA" id="ARBA00023125"/>
    </source>
</evidence>
<dbReference type="FunFam" id="1.10.10.10:FF:000001">
    <property type="entry name" value="LysR family transcriptional regulator"/>
    <property type="match status" value="1"/>
</dbReference>
<sequence>MTLEQLAIFLAVAERQHVTRAAQALGLTPSAVSAAIRALETNHDVLLFDRVGRGIELTQAGRIFLEEARATLAAANRATLVLAELGGLNRGRLALYASQTVAGHWLPRQMMRFRARYPEIILDLTIGNSASVAEAVEGGRAELGFVEAEIPSQVLSHLVVAEDEMVIVVPKGHPLTQPVADLPAALAASRWVLREPGSGTRAYFEQAMQSLGIDPHQLVIALTFPSNEAVLSALTEGGCASLLSRSTVQALVETDALAIVPVPLAPRRFTALRHRERRMSGAARQFLQLCSQPDDHGRSLFKN</sequence>
<evidence type="ECO:0000256" key="1">
    <source>
        <dbReference type="ARBA" id="ARBA00009437"/>
    </source>
</evidence>
<evidence type="ECO:0000313" key="11">
    <source>
        <dbReference type="Proteomes" id="UP000185598"/>
    </source>
</evidence>
<evidence type="ECO:0000313" key="12">
    <source>
        <dbReference type="Proteomes" id="UP000544107"/>
    </source>
</evidence>
<keyword evidence="4" id="KW-0804">Transcription</keyword>
<dbReference type="InterPro" id="IPR005119">
    <property type="entry name" value="LysR_subst-bd"/>
</dbReference>
<dbReference type="PANTHER" id="PTHR30126:SF39">
    <property type="entry name" value="HTH-TYPE TRANSCRIPTIONAL REGULATOR CYSL"/>
    <property type="match status" value="1"/>
</dbReference>
<feature type="domain" description="HTH lysR-type" evidence="8">
    <location>
        <begin position="1"/>
        <end position="58"/>
    </location>
</feature>
<dbReference type="Proteomes" id="UP000185598">
    <property type="component" value="Unassembled WGS sequence"/>
</dbReference>
<dbReference type="STRING" id="887144.BJF91_17405"/>
<dbReference type="Gene3D" id="3.40.190.290">
    <property type="match status" value="1"/>
</dbReference>
<dbReference type="SUPFAM" id="SSF46785">
    <property type="entry name" value="Winged helix' DNA-binding domain"/>
    <property type="match status" value="1"/>
</dbReference>
<reference evidence="10 11" key="1">
    <citation type="submission" date="2016-09" db="EMBL/GenBank/DDBJ databases">
        <title>Rhizobium oryziradicis sp. nov., isolated from the root of rice.</title>
        <authorList>
            <person name="Zhao J."/>
            <person name="Zhang X."/>
        </authorList>
    </citation>
    <scope>NUCLEOTIDE SEQUENCE [LARGE SCALE GENOMIC DNA]</scope>
    <source>
        <strain evidence="10 11">14971</strain>
    </source>
</reference>
<evidence type="ECO:0000259" key="8">
    <source>
        <dbReference type="PROSITE" id="PS50931"/>
    </source>
</evidence>
<dbReference type="InterPro" id="IPR036390">
    <property type="entry name" value="WH_DNA-bd_sf"/>
</dbReference>
<dbReference type="SUPFAM" id="SSF53850">
    <property type="entry name" value="Periplasmic binding protein-like II"/>
    <property type="match status" value="1"/>
</dbReference>
<reference evidence="9 12" key="2">
    <citation type="submission" date="2020-08" db="EMBL/GenBank/DDBJ databases">
        <title>Genomic Encyclopedia of Type Strains, Phase IV (KMG-IV): sequencing the most valuable type-strain genomes for metagenomic binning, comparative biology and taxonomic classification.</title>
        <authorList>
            <person name="Goeker M."/>
        </authorList>
    </citation>
    <scope>NUCLEOTIDE SEQUENCE [LARGE SCALE GENOMIC DNA]</scope>
    <source>
        <strain evidence="9 12">DSM 100021</strain>
    </source>
</reference>
<comment type="caution">
    <text evidence="10">The sequence shown here is derived from an EMBL/GenBank/DDBJ whole genome shotgun (WGS) entry which is preliminary data.</text>
</comment>
<name>A0A1Q9A5G1_9HYPH</name>
<dbReference type="EMBL" id="MKIN01000022">
    <property type="protein sequence ID" value="OLP49795.1"/>
    <property type="molecule type" value="Genomic_DNA"/>
</dbReference>
<comment type="function">
    <text evidence="5">Transcriptional regulator of the ttuABCDE tartrate utilization operon.</text>
</comment>
<evidence type="ECO:0000256" key="5">
    <source>
        <dbReference type="ARBA" id="ARBA00054626"/>
    </source>
</evidence>
<dbReference type="GO" id="GO:0003700">
    <property type="term" value="F:DNA-binding transcription factor activity"/>
    <property type="evidence" value="ECO:0007669"/>
    <property type="project" value="InterPro"/>
</dbReference>
<dbReference type="PROSITE" id="PS50931">
    <property type="entry name" value="HTH_LYSR"/>
    <property type="match status" value="1"/>
</dbReference>